<dbReference type="InterPro" id="IPR005119">
    <property type="entry name" value="LysR_subst-bd"/>
</dbReference>
<dbReference type="Pfam" id="PF03466">
    <property type="entry name" value="LysR_substrate"/>
    <property type="match status" value="1"/>
</dbReference>
<dbReference type="SUPFAM" id="SSF46785">
    <property type="entry name" value="Winged helix' DNA-binding domain"/>
    <property type="match status" value="1"/>
</dbReference>
<dbReference type="PANTHER" id="PTHR30346">
    <property type="entry name" value="TRANSCRIPTIONAL DUAL REGULATOR HCAR-RELATED"/>
    <property type="match status" value="1"/>
</dbReference>
<dbReference type="PROSITE" id="PS50931">
    <property type="entry name" value="HTH_LYSR"/>
    <property type="match status" value="1"/>
</dbReference>
<comment type="similarity">
    <text evidence="1">Belongs to the LysR transcriptional regulatory family.</text>
</comment>
<feature type="domain" description="HTH lysR-type" evidence="5">
    <location>
        <begin position="1"/>
        <end position="58"/>
    </location>
</feature>
<evidence type="ECO:0000259" key="5">
    <source>
        <dbReference type="PROSITE" id="PS50931"/>
    </source>
</evidence>
<evidence type="ECO:0000256" key="1">
    <source>
        <dbReference type="ARBA" id="ARBA00009437"/>
    </source>
</evidence>
<protein>
    <submittedName>
        <fullName evidence="6">Transcriptional regulator, LysR family</fullName>
    </submittedName>
</protein>
<proteinExistence type="inferred from homology"/>
<dbReference type="Proteomes" id="UP000199019">
    <property type="component" value="Unassembled WGS sequence"/>
</dbReference>
<keyword evidence="2" id="KW-0805">Transcription regulation</keyword>
<accession>A0A1H9XUC1</accession>
<dbReference type="GO" id="GO:0003700">
    <property type="term" value="F:DNA-binding transcription factor activity"/>
    <property type="evidence" value="ECO:0007669"/>
    <property type="project" value="InterPro"/>
</dbReference>
<dbReference type="EMBL" id="FOHB01000014">
    <property type="protein sequence ID" value="SES49716.1"/>
    <property type="molecule type" value="Genomic_DNA"/>
</dbReference>
<evidence type="ECO:0000256" key="2">
    <source>
        <dbReference type="ARBA" id="ARBA00023015"/>
    </source>
</evidence>
<evidence type="ECO:0000256" key="4">
    <source>
        <dbReference type="ARBA" id="ARBA00023163"/>
    </source>
</evidence>
<dbReference type="PRINTS" id="PR00039">
    <property type="entry name" value="HTHLYSR"/>
</dbReference>
<dbReference type="GO" id="GO:0032993">
    <property type="term" value="C:protein-DNA complex"/>
    <property type="evidence" value="ECO:0007669"/>
    <property type="project" value="TreeGrafter"/>
</dbReference>
<dbReference type="FunFam" id="1.10.10.10:FF:000001">
    <property type="entry name" value="LysR family transcriptional regulator"/>
    <property type="match status" value="1"/>
</dbReference>
<evidence type="ECO:0000313" key="7">
    <source>
        <dbReference type="Proteomes" id="UP000199019"/>
    </source>
</evidence>
<dbReference type="InterPro" id="IPR036390">
    <property type="entry name" value="WH_DNA-bd_sf"/>
</dbReference>
<sequence>MELRHIRYFIAVAEECHFGRAAERLHIAQPPLSQQIKQLEAELGVQLLVRSTRRVELTQAGERYLERARAIVAGVEEAGREAARVAAGEVGRVSLGFVGSTTYELLPRLTRVLRQELPLVELDLHGEMLTPDQVAGLHDGTLDLAFLRPPVRDPDLRLKVLRREPLVVVLPEAHPLAGLDAVPLPDLRAEPFVSFLSQHRSVTFDAVFDACLAAGFEPDVRQEVAETSTLVSLVAAGLGVALVPESVQHLRVTGAVYRPLEGEPAGIELAVARRAREDSPHIARILEIAERLLTEGAADGVSEPSGAPAPPG</sequence>
<keyword evidence="7" id="KW-1185">Reference proteome</keyword>
<dbReference type="AlphaFoldDB" id="A0A1H9XUC1"/>
<organism evidence="6 7">
    <name type="scientific">Pedococcus cremeus</name>
    <dbReference type="NCBI Taxonomy" id="587636"/>
    <lineage>
        <taxon>Bacteria</taxon>
        <taxon>Bacillati</taxon>
        <taxon>Actinomycetota</taxon>
        <taxon>Actinomycetes</taxon>
        <taxon>Micrococcales</taxon>
        <taxon>Intrasporangiaceae</taxon>
        <taxon>Pedococcus</taxon>
    </lineage>
</organism>
<dbReference type="OrthoDB" id="3181812at2"/>
<dbReference type="InterPro" id="IPR000847">
    <property type="entry name" value="LysR_HTH_N"/>
</dbReference>
<evidence type="ECO:0000313" key="6">
    <source>
        <dbReference type="EMBL" id="SES49716.1"/>
    </source>
</evidence>
<dbReference type="CDD" id="cd08414">
    <property type="entry name" value="PBP2_LTTR_aromatics_like"/>
    <property type="match status" value="1"/>
</dbReference>
<dbReference type="Gene3D" id="1.10.10.10">
    <property type="entry name" value="Winged helix-like DNA-binding domain superfamily/Winged helix DNA-binding domain"/>
    <property type="match status" value="1"/>
</dbReference>
<dbReference type="GO" id="GO:0003677">
    <property type="term" value="F:DNA binding"/>
    <property type="evidence" value="ECO:0007669"/>
    <property type="project" value="UniProtKB-KW"/>
</dbReference>
<dbReference type="PANTHER" id="PTHR30346:SF0">
    <property type="entry name" value="HCA OPERON TRANSCRIPTIONAL ACTIVATOR HCAR"/>
    <property type="match status" value="1"/>
</dbReference>
<dbReference type="STRING" id="587636.SAMN05216199_0483"/>
<evidence type="ECO:0000256" key="3">
    <source>
        <dbReference type="ARBA" id="ARBA00023125"/>
    </source>
</evidence>
<gene>
    <name evidence="6" type="ORF">SAMN05216199_0483</name>
</gene>
<dbReference type="SUPFAM" id="SSF53850">
    <property type="entry name" value="Periplasmic binding protein-like II"/>
    <property type="match status" value="1"/>
</dbReference>
<keyword evidence="4" id="KW-0804">Transcription</keyword>
<dbReference type="Pfam" id="PF00126">
    <property type="entry name" value="HTH_1"/>
    <property type="match status" value="1"/>
</dbReference>
<dbReference type="RefSeq" id="WP_091763184.1">
    <property type="nucleotide sequence ID" value="NZ_FOHB01000014.1"/>
</dbReference>
<reference evidence="7" key="1">
    <citation type="submission" date="2016-10" db="EMBL/GenBank/DDBJ databases">
        <authorList>
            <person name="Varghese N."/>
            <person name="Submissions S."/>
        </authorList>
    </citation>
    <scope>NUCLEOTIDE SEQUENCE [LARGE SCALE GENOMIC DNA]</scope>
    <source>
        <strain evidence="7">CGMCC 1.6963</strain>
    </source>
</reference>
<dbReference type="Gene3D" id="3.40.190.10">
    <property type="entry name" value="Periplasmic binding protein-like II"/>
    <property type="match status" value="2"/>
</dbReference>
<keyword evidence="3" id="KW-0238">DNA-binding</keyword>
<dbReference type="InterPro" id="IPR036388">
    <property type="entry name" value="WH-like_DNA-bd_sf"/>
</dbReference>
<name>A0A1H9XUC1_9MICO</name>